<dbReference type="PRINTS" id="PR00035">
    <property type="entry name" value="HTHGNTR"/>
</dbReference>
<evidence type="ECO:0000256" key="5">
    <source>
        <dbReference type="ARBA" id="ARBA00023163"/>
    </source>
</evidence>
<dbReference type="Gene3D" id="3.40.640.10">
    <property type="entry name" value="Type I PLP-dependent aspartate aminotransferase-like (Major domain)"/>
    <property type="match status" value="1"/>
</dbReference>
<evidence type="ECO:0000256" key="4">
    <source>
        <dbReference type="ARBA" id="ARBA00023125"/>
    </source>
</evidence>
<evidence type="ECO:0000256" key="3">
    <source>
        <dbReference type="ARBA" id="ARBA00023015"/>
    </source>
</evidence>
<keyword evidence="8" id="KW-1185">Reference proteome</keyword>
<dbReference type="CDD" id="cd00609">
    <property type="entry name" value="AAT_like"/>
    <property type="match status" value="1"/>
</dbReference>
<evidence type="ECO:0000313" key="8">
    <source>
        <dbReference type="Proteomes" id="UP001172645"/>
    </source>
</evidence>
<dbReference type="Pfam" id="PF00155">
    <property type="entry name" value="Aminotran_1_2"/>
    <property type="match status" value="1"/>
</dbReference>
<comment type="caution">
    <text evidence="7">The sequence shown here is derived from an EMBL/GenBank/DDBJ whole genome shotgun (WGS) entry which is preliminary data.</text>
</comment>
<evidence type="ECO:0000256" key="1">
    <source>
        <dbReference type="ARBA" id="ARBA00005384"/>
    </source>
</evidence>
<gene>
    <name evidence="7" type="ORF">PY649_19385</name>
</gene>
<dbReference type="PANTHER" id="PTHR46577">
    <property type="entry name" value="HTH-TYPE TRANSCRIPTIONAL REGULATORY PROTEIN GABR"/>
    <property type="match status" value="1"/>
</dbReference>
<dbReference type="InterPro" id="IPR004839">
    <property type="entry name" value="Aminotransferase_I/II_large"/>
</dbReference>
<dbReference type="InterPro" id="IPR036390">
    <property type="entry name" value="WH_DNA-bd_sf"/>
</dbReference>
<dbReference type="CDD" id="cd07377">
    <property type="entry name" value="WHTH_GntR"/>
    <property type="match status" value="1"/>
</dbReference>
<dbReference type="Pfam" id="PF00392">
    <property type="entry name" value="GntR"/>
    <property type="match status" value="1"/>
</dbReference>
<dbReference type="Gene3D" id="1.10.10.10">
    <property type="entry name" value="Winged helix-like DNA-binding domain superfamily/Winged helix DNA-binding domain"/>
    <property type="match status" value="1"/>
</dbReference>
<evidence type="ECO:0000313" key="7">
    <source>
        <dbReference type="EMBL" id="MDL2401071.1"/>
    </source>
</evidence>
<keyword evidence="3" id="KW-0805">Transcription regulation</keyword>
<dbReference type="SUPFAM" id="SSF46785">
    <property type="entry name" value="Winged helix' DNA-binding domain"/>
    <property type="match status" value="1"/>
</dbReference>
<dbReference type="InterPro" id="IPR051446">
    <property type="entry name" value="HTH_trans_reg/aminotransferase"/>
</dbReference>
<dbReference type="GO" id="GO:0008483">
    <property type="term" value="F:transaminase activity"/>
    <property type="evidence" value="ECO:0007669"/>
    <property type="project" value="UniProtKB-KW"/>
</dbReference>
<reference evidence="7" key="1">
    <citation type="submission" date="2023-06" db="EMBL/GenBank/DDBJ databases">
        <title>Phylogenetic Diversity of Rhizobium strains.</title>
        <authorList>
            <person name="Moura F.T."/>
            <person name="Helene L.C.F."/>
            <person name="Hungria M."/>
        </authorList>
    </citation>
    <scope>NUCLEOTIDE SEQUENCE</scope>
    <source>
        <strain evidence="7">CCGE526</strain>
    </source>
</reference>
<dbReference type="RefSeq" id="WP_285870243.1">
    <property type="nucleotide sequence ID" value="NZ_JARFYM010000016.1"/>
</dbReference>
<keyword evidence="7" id="KW-0808">Transferase</keyword>
<dbReference type="InterPro" id="IPR015421">
    <property type="entry name" value="PyrdxlP-dep_Trfase_major"/>
</dbReference>
<keyword evidence="5" id="KW-0804">Transcription</keyword>
<proteinExistence type="inferred from homology"/>
<dbReference type="InterPro" id="IPR015424">
    <property type="entry name" value="PyrdxlP-dep_Trfase"/>
</dbReference>
<comment type="similarity">
    <text evidence="1">In the C-terminal section; belongs to the class-I pyridoxal-phosphate-dependent aminotransferase family.</text>
</comment>
<organism evidence="7 8">
    <name type="scientific">Rhizobium mayense</name>
    <dbReference type="NCBI Taxonomy" id="1312184"/>
    <lineage>
        <taxon>Bacteria</taxon>
        <taxon>Pseudomonadati</taxon>
        <taxon>Pseudomonadota</taxon>
        <taxon>Alphaproteobacteria</taxon>
        <taxon>Hyphomicrobiales</taxon>
        <taxon>Rhizobiaceae</taxon>
        <taxon>Rhizobium/Agrobacterium group</taxon>
        <taxon>Rhizobium</taxon>
    </lineage>
</organism>
<evidence type="ECO:0000256" key="2">
    <source>
        <dbReference type="ARBA" id="ARBA00022898"/>
    </source>
</evidence>
<name>A0ABT7JXI9_9HYPH</name>
<dbReference type="EMBL" id="JARFYM010000016">
    <property type="protein sequence ID" value="MDL2401071.1"/>
    <property type="molecule type" value="Genomic_DNA"/>
</dbReference>
<evidence type="ECO:0000259" key="6">
    <source>
        <dbReference type="PROSITE" id="PS50949"/>
    </source>
</evidence>
<dbReference type="PROSITE" id="PS50949">
    <property type="entry name" value="HTH_GNTR"/>
    <property type="match status" value="1"/>
</dbReference>
<dbReference type="SUPFAM" id="SSF53383">
    <property type="entry name" value="PLP-dependent transferases"/>
    <property type="match status" value="1"/>
</dbReference>
<keyword evidence="7" id="KW-0032">Aminotransferase</keyword>
<dbReference type="SMART" id="SM00345">
    <property type="entry name" value="HTH_GNTR"/>
    <property type="match status" value="1"/>
</dbReference>
<keyword evidence="4" id="KW-0238">DNA-binding</keyword>
<sequence length="481" mass="53753">MAKQASSDHAKDTALSQEDRHPIYLQICARFKTAIAEGRLAPGDRMPSVRALASELGLSRGTINLAYQILAEEGYVVFRGAAGTFVDTRLPTPDAGAPPPSATKHIPIEQSPNVRPFQLGLPALDAFPRKTWNRLVSRRSRQLGVGQLGYPEPAGLMALRERIAAYLAFSRGIACRPEQVFVTAGHRASLELIMRALYRPDNGMWFEDPGYPVARDFLRSMHARLHPVPVDQDGLVVEEGRRLAHDARFAIVTPANQSPLGVMMSMERRAELLKWAEEGQRWIIEDDYDSEYRYNRRPPLSLKAMDRGERVLFTGSFSKVLYPALRLAYLVVPQSEIEVFERACRVASAGCPEFHQAVIADFMEQGYFVRHLKKMRALYAERRQFLVDAMRDVFGDRATTNSPAAGLHLVMQFQGHRAPASRIAALAQAEGFGLQPLSLWHMGQQSNDGLLLGFTNLESRQTARSLVARLNDICMAADREV</sequence>
<feature type="domain" description="HTH gntR-type" evidence="6">
    <location>
        <begin position="21"/>
        <end position="89"/>
    </location>
</feature>
<dbReference type="Proteomes" id="UP001172645">
    <property type="component" value="Unassembled WGS sequence"/>
</dbReference>
<accession>A0ABT7JXI9</accession>
<protein>
    <submittedName>
        <fullName evidence="7">PLP-dependent aminotransferase family protein</fullName>
    </submittedName>
</protein>
<dbReference type="InterPro" id="IPR000524">
    <property type="entry name" value="Tscrpt_reg_HTH_GntR"/>
</dbReference>
<dbReference type="PANTHER" id="PTHR46577:SF1">
    <property type="entry name" value="HTH-TYPE TRANSCRIPTIONAL REGULATORY PROTEIN GABR"/>
    <property type="match status" value="1"/>
</dbReference>
<keyword evidence="2" id="KW-0663">Pyridoxal phosphate</keyword>
<dbReference type="InterPro" id="IPR036388">
    <property type="entry name" value="WH-like_DNA-bd_sf"/>
</dbReference>